<evidence type="ECO:0008006" key="4">
    <source>
        <dbReference type="Google" id="ProtNLM"/>
    </source>
</evidence>
<keyword evidence="1" id="KW-0812">Transmembrane</keyword>
<evidence type="ECO:0000313" key="3">
    <source>
        <dbReference type="Proteomes" id="UP000298246"/>
    </source>
</evidence>
<dbReference type="Proteomes" id="UP000298246">
    <property type="component" value="Unassembled WGS sequence"/>
</dbReference>
<keyword evidence="3" id="KW-1185">Reference proteome</keyword>
<protein>
    <recommendedName>
        <fullName evidence="4">Ferric oxidoreductase domain-containing protein</fullName>
    </recommendedName>
</protein>
<feature type="transmembrane region" description="Helical" evidence="1">
    <location>
        <begin position="155"/>
        <end position="174"/>
    </location>
</feature>
<dbReference type="OrthoDB" id="6656329at2"/>
<feature type="transmembrane region" description="Helical" evidence="1">
    <location>
        <begin position="122"/>
        <end position="143"/>
    </location>
</feature>
<organism evidence="2 3">
    <name type="scientific">Paenibacillus athensensis</name>
    <dbReference type="NCBI Taxonomy" id="1967502"/>
    <lineage>
        <taxon>Bacteria</taxon>
        <taxon>Bacillati</taxon>
        <taxon>Bacillota</taxon>
        <taxon>Bacilli</taxon>
        <taxon>Bacillales</taxon>
        <taxon>Paenibacillaceae</taxon>
        <taxon>Paenibacillus</taxon>
    </lineage>
</organism>
<keyword evidence="1" id="KW-0472">Membrane</keyword>
<name>A0A4Y8PW28_9BACL</name>
<evidence type="ECO:0000256" key="1">
    <source>
        <dbReference type="SAM" id="Phobius"/>
    </source>
</evidence>
<feature type="transmembrane region" description="Helical" evidence="1">
    <location>
        <begin position="89"/>
        <end position="110"/>
    </location>
</feature>
<proteinExistence type="predicted"/>
<feature type="transmembrane region" description="Helical" evidence="1">
    <location>
        <begin position="20"/>
        <end position="41"/>
    </location>
</feature>
<comment type="caution">
    <text evidence="2">The sequence shown here is derived from an EMBL/GenBank/DDBJ whole genome shotgun (WGS) entry which is preliminary data.</text>
</comment>
<dbReference type="RefSeq" id="WP_134755305.1">
    <property type="nucleotide sequence ID" value="NZ_MYFO02000004.1"/>
</dbReference>
<dbReference type="EMBL" id="MYFO01000027">
    <property type="protein sequence ID" value="TFE85278.1"/>
    <property type="molecule type" value="Genomic_DNA"/>
</dbReference>
<accession>A0A4Y8PW28</accession>
<gene>
    <name evidence="2" type="ORF">B5M42_18005</name>
</gene>
<dbReference type="AlphaFoldDB" id="A0A4Y8PW28"/>
<evidence type="ECO:0000313" key="2">
    <source>
        <dbReference type="EMBL" id="TFE85278.1"/>
    </source>
</evidence>
<feature type="transmembrane region" description="Helical" evidence="1">
    <location>
        <begin position="53"/>
        <end position="77"/>
    </location>
</feature>
<keyword evidence="1" id="KW-1133">Transmembrane helix</keyword>
<reference evidence="2 3" key="1">
    <citation type="submission" date="2017-03" db="EMBL/GenBank/DDBJ databases">
        <title>Isolation of Levoglucosan Utilizing Bacteria.</title>
        <authorList>
            <person name="Arya A.S."/>
        </authorList>
    </citation>
    <scope>NUCLEOTIDE SEQUENCE [LARGE SCALE GENOMIC DNA]</scope>
    <source>
        <strain evidence="2 3">MEC069</strain>
    </source>
</reference>
<sequence>MESFFHLPVWALIRGLGLAAYVSLFAGMACGIMFSFPFWIPKEKARLLRWHNAANYTGTALALLHGLLLSIDAYVTFSWREIFVPFTAASHPVLNGIGTLAMLGLVLVLLTTDLRNKLKRALWLAFHLLSYPIFLLALAHGLFLGTDSGNTLVKSMYIVTFAALLLLTAMRMIWRVRKIRPRIGHVNEL</sequence>